<dbReference type="Proteomes" id="UP000054196">
    <property type="component" value="Unassembled WGS sequence"/>
</dbReference>
<organism evidence="1 2">
    <name type="scientific">Punctularia strigosozonata (strain HHB-11173)</name>
    <name type="common">White-rot fungus</name>
    <dbReference type="NCBI Taxonomy" id="741275"/>
    <lineage>
        <taxon>Eukaryota</taxon>
        <taxon>Fungi</taxon>
        <taxon>Dikarya</taxon>
        <taxon>Basidiomycota</taxon>
        <taxon>Agaricomycotina</taxon>
        <taxon>Agaricomycetes</taxon>
        <taxon>Corticiales</taxon>
        <taxon>Punctulariaceae</taxon>
        <taxon>Punctularia</taxon>
    </lineage>
</organism>
<evidence type="ECO:0000313" key="1">
    <source>
        <dbReference type="EMBL" id="EIN04307.1"/>
    </source>
</evidence>
<gene>
    <name evidence="1" type="ORF">PUNSTDRAFT_146545</name>
</gene>
<name>R7S3D8_PUNST</name>
<reference evidence="2" key="1">
    <citation type="journal article" date="2012" name="Science">
        <title>The Paleozoic origin of enzymatic lignin decomposition reconstructed from 31 fungal genomes.</title>
        <authorList>
            <person name="Floudas D."/>
            <person name="Binder M."/>
            <person name="Riley R."/>
            <person name="Barry K."/>
            <person name="Blanchette R.A."/>
            <person name="Henrissat B."/>
            <person name="Martinez A.T."/>
            <person name="Otillar R."/>
            <person name="Spatafora J.W."/>
            <person name="Yadav J.S."/>
            <person name="Aerts A."/>
            <person name="Benoit I."/>
            <person name="Boyd A."/>
            <person name="Carlson A."/>
            <person name="Copeland A."/>
            <person name="Coutinho P.M."/>
            <person name="de Vries R.P."/>
            <person name="Ferreira P."/>
            <person name="Findley K."/>
            <person name="Foster B."/>
            <person name="Gaskell J."/>
            <person name="Glotzer D."/>
            <person name="Gorecki P."/>
            <person name="Heitman J."/>
            <person name="Hesse C."/>
            <person name="Hori C."/>
            <person name="Igarashi K."/>
            <person name="Jurgens J.A."/>
            <person name="Kallen N."/>
            <person name="Kersten P."/>
            <person name="Kohler A."/>
            <person name="Kuees U."/>
            <person name="Kumar T.K.A."/>
            <person name="Kuo A."/>
            <person name="LaButti K."/>
            <person name="Larrondo L.F."/>
            <person name="Lindquist E."/>
            <person name="Ling A."/>
            <person name="Lombard V."/>
            <person name="Lucas S."/>
            <person name="Lundell T."/>
            <person name="Martin R."/>
            <person name="McLaughlin D.J."/>
            <person name="Morgenstern I."/>
            <person name="Morin E."/>
            <person name="Murat C."/>
            <person name="Nagy L.G."/>
            <person name="Nolan M."/>
            <person name="Ohm R.A."/>
            <person name="Patyshakuliyeva A."/>
            <person name="Rokas A."/>
            <person name="Ruiz-Duenas F.J."/>
            <person name="Sabat G."/>
            <person name="Salamov A."/>
            <person name="Samejima M."/>
            <person name="Schmutz J."/>
            <person name="Slot J.C."/>
            <person name="St John F."/>
            <person name="Stenlid J."/>
            <person name="Sun H."/>
            <person name="Sun S."/>
            <person name="Syed K."/>
            <person name="Tsang A."/>
            <person name="Wiebenga A."/>
            <person name="Young D."/>
            <person name="Pisabarro A."/>
            <person name="Eastwood D.C."/>
            <person name="Martin F."/>
            <person name="Cullen D."/>
            <person name="Grigoriev I.V."/>
            <person name="Hibbett D.S."/>
        </authorList>
    </citation>
    <scope>NUCLEOTIDE SEQUENCE [LARGE SCALE GENOMIC DNA]</scope>
    <source>
        <strain evidence="2">HHB-11173 SS5</strain>
    </source>
</reference>
<sequence>MLGIRRPWRMITTSDKLTRRDAHESGGGFSLVGTLSAGAGTTSVCVKANQRYSQGKEDRRGRPVKSLHHSLVEETVLKMTEASVLNVFERDREEEEDEEDEK</sequence>
<keyword evidence="2" id="KW-1185">Reference proteome</keyword>
<dbReference type="KEGG" id="psq:PUNSTDRAFT_146545"/>
<accession>R7S3D8</accession>
<proteinExistence type="predicted"/>
<evidence type="ECO:0000313" key="2">
    <source>
        <dbReference type="Proteomes" id="UP000054196"/>
    </source>
</evidence>
<dbReference type="GeneID" id="18881669"/>
<protein>
    <submittedName>
        <fullName evidence="1">Uncharacterized protein</fullName>
    </submittedName>
</protein>
<dbReference type="EMBL" id="JH687555">
    <property type="protein sequence ID" value="EIN04307.1"/>
    <property type="molecule type" value="Genomic_DNA"/>
</dbReference>
<dbReference type="RefSeq" id="XP_007388450.1">
    <property type="nucleotide sequence ID" value="XM_007388388.1"/>
</dbReference>
<dbReference type="AlphaFoldDB" id="R7S3D8"/>
<dbReference type="HOGENOM" id="CLU_2278859_0_0_1"/>